<dbReference type="Proteomes" id="UP000031307">
    <property type="component" value="Unassembled WGS sequence"/>
</dbReference>
<organism evidence="1 2">
    <name type="scientific">Parachlamydia acanthamoebae</name>
    <dbReference type="NCBI Taxonomy" id="83552"/>
    <lineage>
        <taxon>Bacteria</taxon>
        <taxon>Pseudomonadati</taxon>
        <taxon>Chlamydiota</taxon>
        <taxon>Chlamydiia</taxon>
        <taxon>Parachlamydiales</taxon>
        <taxon>Parachlamydiaceae</taxon>
        <taxon>Parachlamydia</taxon>
    </lineage>
</organism>
<accession>A0A0C1BXX2</accession>
<evidence type="ECO:0000313" key="2">
    <source>
        <dbReference type="Proteomes" id="UP000031307"/>
    </source>
</evidence>
<dbReference type="InterPro" id="IPR009045">
    <property type="entry name" value="Zn_M74/Hedgehog-like"/>
</dbReference>
<dbReference type="EMBL" id="JSAM01000121">
    <property type="protein sequence ID" value="KIA76351.1"/>
    <property type="molecule type" value="Genomic_DNA"/>
</dbReference>
<reference evidence="1 2" key="1">
    <citation type="journal article" date="2014" name="Mol. Biol. Evol.">
        <title>Massive expansion of Ubiquitination-related gene families within the Chlamydiae.</title>
        <authorList>
            <person name="Domman D."/>
            <person name="Collingro A."/>
            <person name="Lagkouvardos I."/>
            <person name="Gehre L."/>
            <person name="Weinmaier T."/>
            <person name="Rattei T."/>
            <person name="Subtil A."/>
            <person name="Horn M."/>
        </authorList>
    </citation>
    <scope>NUCLEOTIDE SEQUENCE [LARGE SCALE GENOMIC DNA]</scope>
    <source>
        <strain evidence="1 2">OEW1</strain>
    </source>
</reference>
<dbReference type="PROSITE" id="PS51257">
    <property type="entry name" value="PROKAR_LIPOPROTEIN"/>
    <property type="match status" value="1"/>
</dbReference>
<dbReference type="PATRIC" id="fig|83552.4.peg.2494"/>
<name>A0A0C1BXX2_9BACT</name>
<gene>
    <name evidence="1" type="ORF">DB43_AK00110</name>
</gene>
<dbReference type="AlphaFoldDB" id="A0A0C1BXX2"/>
<comment type="caution">
    <text evidence="1">The sequence shown here is derived from an EMBL/GenBank/DDBJ whole genome shotgun (WGS) entry which is preliminary data.</text>
</comment>
<evidence type="ECO:0008006" key="3">
    <source>
        <dbReference type="Google" id="ProtNLM"/>
    </source>
</evidence>
<dbReference type="SUPFAM" id="SSF55166">
    <property type="entry name" value="Hedgehog/DD-peptidase"/>
    <property type="match status" value="1"/>
</dbReference>
<proteinExistence type="predicted"/>
<protein>
    <recommendedName>
        <fullName evidence="3">Peptidase M15A C-terminal domain-containing protein</fullName>
    </recommendedName>
</protein>
<evidence type="ECO:0000313" key="1">
    <source>
        <dbReference type="EMBL" id="KIA76351.1"/>
    </source>
</evidence>
<sequence>MREIYMKHFFSYFLVIFVLGILSSCSSPDQPLDSQHGYQKGEYLYRVHDEYLFTIHPPEAAQAQVYPWEKNVIGGCPKITKEFFRCKGSGLNPEHVVQNEKETKRFYDCGGKHSLPLREGEEFIYPVLIDLLNHIQAKTNSKVVITCGHSCPDHHAYSDQTPDNRYSKHMIGAEVAFYVQGMENSPEVIIDLIKDFYKNEPKYLNKNEYIEFRAYEKDDTNVVTRPIYNKEIYIKIFKETEGRNFDNRHPYPYIAIQVRHDFDQKTKVAYSWNAAYRNYLRW</sequence>